<evidence type="ECO:0000259" key="4">
    <source>
        <dbReference type="PROSITE" id="PS50275"/>
    </source>
</evidence>
<keyword evidence="3" id="KW-0472">Membrane</keyword>
<reference evidence="5" key="2">
    <citation type="submission" date="2025-08" db="UniProtKB">
        <authorList>
            <consortium name="Ensembl"/>
        </authorList>
    </citation>
    <scope>IDENTIFICATION</scope>
</reference>
<dbReference type="Ensembl" id="ENSCSAVT00000010518.1">
    <property type="protein sequence ID" value="ENSCSAVP00000010393.1"/>
    <property type="gene ID" value="ENSCSAVG00000006126.1"/>
</dbReference>
<evidence type="ECO:0000256" key="2">
    <source>
        <dbReference type="ARBA" id="ARBA00022801"/>
    </source>
</evidence>
<evidence type="ECO:0000313" key="5">
    <source>
        <dbReference type="Ensembl" id="ENSCSAVP00000010393.1"/>
    </source>
</evidence>
<dbReference type="PANTHER" id="PTHR45738:SF5">
    <property type="entry name" value="POLYPHOSPHOINOSITIDE PHOSPHATASE"/>
    <property type="match status" value="1"/>
</dbReference>
<feature type="domain" description="SAC" evidence="4">
    <location>
        <begin position="163"/>
        <end position="254"/>
    </location>
</feature>
<organism evidence="5 6">
    <name type="scientific">Ciona savignyi</name>
    <name type="common">Pacific transparent sea squirt</name>
    <dbReference type="NCBI Taxonomy" id="51511"/>
    <lineage>
        <taxon>Eukaryota</taxon>
        <taxon>Metazoa</taxon>
        <taxon>Chordata</taxon>
        <taxon>Tunicata</taxon>
        <taxon>Ascidiacea</taxon>
        <taxon>Phlebobranchia</taxon>
        <taxon>Cionidae</taxon>
        <taxon>Ciona</taxon>
    </lineage>
</organism>
<evidence type="ECO:0000313" key="6">
    <source>
        <dbReference type="Proteomes" id="UP000007875"/>
    </source>
</evidence>
<reference evidence="5" key="3">
    <citation type="submission" date="2025-09" db="UniProtKB">
        <authorList>
            <consortium name="Ensembl"/>
        </authorList>
    </citation>
    <scope>IDENTIFICATION</scope>
</reference>
<proteinExistence type="predicted"/>
<keyword evidence="2" id="KW-0378">Hydrolase</keyword>
<comment type="subcellular location">
    <subcellularLocation>
        <location evidence="1">Endomembrane system</location>
    </subcellularLocation>
</comment>
<dbReference type="Proteomes" id="UP000007875">
    <property type="component" value="Unassembled WGS sequence"/>
</dbReference>
<dbReference type="AlphaFoldDB" id="H2YYI2"/>
<dbReference type="HOGENOM" id="CLU_003016_6_0_1"/>
<dbReference type="Pfam" id="PF02383">
    <property type="entry name" value="Syja_N"/>
    <property type="match status" value="1"/>
</dbReference>
<dbReference type="PANTHER" id="PTHR45738">
    <property type="entry name" value="POLYPHOSPHOINOSITIDE PHOSPHATASE"/>
    <property type="match status" value="1"/>
</dbReference>
<protein>
    <recommendedName>
        <fullName evidence="4">SAC domain-containing protein</fullName>
    </recommendedName>
</protein>
<dbReference type="GO" id="GO:0046856">
    <property type="term" value="P:phosphatidylinositol dephosphorylation"/>
    <property type="evidence" value="ECO:0007669"/>
    <property type="project" value="InterPro"/>
</dbReference>
<evidence type="ECO:0000256" key="3">
    <source>
        <dbReference type="ARBA" id="ARBA00023136"/>
    </source>
</evidence>
<dbReference type="GeneTree" id="ENSGT00550000074943"/>
<dbReference type="GO" id="GO:0012505">
    <property type="term" value="C:endomembrane system"/>
    <property type="evidence" value="ECO:0007669"/>
    <property type="project" value="UniProtKB-SubCell"/>
</dbReference>
<name>H2YYI2_CIOSA</name>
<reference evidence="6" key="1">
    <citation type="submission" date="2003-08" db="EMBL/GenBank/DDBJ databases">
        <authorList>
            <person name="Birren B."/>
            <person name="Nusbaum C."/>
            <person name="Abebe A."/>
            <person name="Abouelleil A."/>
            <person name="Adekoya E."/>
            <person name="Ait-zahra M."/>
            <person name="Allen N."/>
            <person name="Allen T."/>
            <person name="An P."/>
            <person name="Anderson M."/>
            <person name="Anderson S."/>
            <person name="Arachchi H."/>
            <person name="Armbruster J."/>
            <person name="Bachantsang P."/>
            <person name="Baldwin J."/>
            <person name="Barry A."/>
            <person name="Bayul T."/>
            <person name="Blitshsteyn B."/>
            <person name="Bloom T."/>
            <person name="Blye J."/>
            <person name="Boguslavskiy L."/>
            <person name="Borowsky M."/>
            <person name="Boukhgalter B."/>
            <person name="Brunache A."/>
            <person name="Butler J."/>
            <person name="Calixte N."/>
            <person name="Calvo S."/>
            <person name="Camarata J."/>
            <person name="Campo K."/>
            <person name="Chang J."/>
            <person name="Cheshatsang Y."/>
            <person name="Citroen M."/>
            <person name="Collymore A."/>
            <person name="Considine T."/>
            <person name="Cook A."/>
            <person name="Cooke P."/>
            <person name="Corum B."/>
            <person name="Cuomo C."/>
            <person name="David R."/>
            <person name="Dawoe T."/>
            <person name="Degray S."/>
            <person name="Dodge S."/>
            <person name="Dooley K."/>
            <person name="Dorje P."/>
            <person name="Dorjee K."/>
            <person name="Dorris L."/>
            <person name="Duffey N."/>
            <person name="Dupes A."/>
            <person name="Elkins T."/>
            <person name="Engels R."/>
            <person name="Erickson J."/>
            <person name="Farina A."/>
            <person name="Faro S."/>
            <person name="Ferreira P."/>
            <person name="Fischer H."/>
            <person name="Fitzgerald M."/>
            <person name="Foley K."/>
            <person name="Gage D."/>
            <person name="Galagan J."/>
            <person name="Gearin G."/>
            <person name="Gnerre S."/>
            <person name="Gnirke A."/>
            <person name="Goyette A."/>
            <person name="Graham J."/>
            <person name="Grandbois E."/>
            <person name="Gyaltsen K."/>
            <person name="Hafez N."/>
            <person name="Hagopian D."/>
            <person name="Hagos B."/>
            <person name="Hall J."/>
            <person name="Hatcher B."/>
            <person name="Heller A."/>
            <person name="Higgins H."/>
            <person name="Honan T."/>
            <person name="Horn A."/>
            <person name="Houde N."/>
            <person name="Hughes L."/>
            <person name="Hulme W."/>
            <person name="Husby E."/>
            <person name="Iliev I."/>
            <person name="Jaffe D."/>
            <person name="Jones C."/>
            <person name="Kamal M."/>
            <person name="Kamat A."/>
            <person name="Kamvysselis M."/>
            <person name="Karlsson E."/>
            <person name="Kells C."/>
            <person name="Kieu A."/>
            <person name="Kisner P."/>
            <person name="Kodira C."/>
            <person name="Kulbokas E."/>
            <person name="Labutti K."/>
            <person name="Lama D."/>
            <person name="Landers T."/>
            <person name="Leger J."/>
            <person name="Levine S."/>
            <person name="Lewis D."/>
            <person name="Lewis T."/>
            <person name="Lindblad-toh K."/>
            <person name="Liu X."/>
            <person name="Lokyitsang T."/>
            <person name="Lokyitsang Y."/>
            <person name="Lucien O."/>
            <person name="Lui A."/>
            <person name="Ma L.J."/>
            <person name="Mabbitt R."/>
            <person name="Macdonald J."/>
            <person name="Maclean C."/>
            <person name="Major J."/>
            <person name="Manning J."/>
            <person name="Marabella R."/>
            <person name="Maru K."/>
            <person name="Matthews C."/>
            <person name="Mauceli E."/>
            <person name="Mccarthy M."/>
            <person name="Mcdonough S."/>
            <person name="Mcghee T."/>
            <person name="Meldrim J."/>
            <person name="Meneus L."/>
            <person name="Mesirov J."/>
            <person name="Mihalev A."/>
            <person name="Mihova T."/>
            <person name="Mikkelsen T."/>
            <person name="Mlenga V."/>
            <person name="Moru K."/>
            <person name="Mozes J."/>
            <person name="Mulrain L."/>
            <person name="Munson G."/>
            <person name="Naylor J."/>
            <person name="Newes C."/>
            <person name="Nguyen C."/>
            <person name="Nguyen N."/>
            <person name="Nguyen T."/>
            <person name="Nicol R."/>
            <person name="Nielsen C."/>
            <person name="Nizzari M."/>
            <person name="Norbu C."/>
            <person name="Norbu N."/>
            <person name="O'donnell P."/>
            <person name="Okoawo O."/>
            <person name="O'leary S."/>
            <person name="Omotosho B."/>
            <person name="O'neill K."/>
            <person name="Osman S."/>
            <person name="Parker S."/>
            <person name="Perrin D."/>
            <person name="Phunkhang P."/>
            <person name="Piqani B."/>
            <person name="Purcell S."/>
            <person name="Rachupka T."/>
            <person name="Ramasamy U."/>
            <person name="Rameau R."/>
            <person name="Ray V."/>
            <person name="Raymond C."/>
            <person name="Retta R."/>
            <person name="Richardson S."/>
            <person name="Rise C."/>
            <person name="Rodriguez J."/>
            <person name="Rogers J."/>
            <person name="Rogov P."/>
            <person name="Rutman M."/>
            <person name="Schupbach R."/>
            <person name="Seaman C."/>
            <person name="Settipalli S."/>
            <person name="Sharpe T."/>
            <person name="Sheridan J."/>
            <person name="Sherpa N."/>
            <person name="Shi J."/>
            <person name="Smirnov S."/>
            <person name="Smith C."/>
            <person name="Sougnez C."/>
            <person name="Spencer B."/>
            <person name="Stalker J."/>
            <person name="Stange-thomann N."/>
            <person name="Stavropoulos S."/>
            <person name="Stetson K."/>
            <person name="Stone C."/>
            <person name="Stone S."/>
            <person name="Stubbs M."/>
            <person name="Talamas J."/>
            <person name="Tchuinga P."/>
            <person name="Tenzing P."/>
            <person name="Tesfaye S."/>
            <person name="Theodore J."/>
            <person name="Thoulutsang Y."/>
            <person name="Topham K."/>
            <person name="Towey S."/>
            <person name="Tsamla T."/>
            <person name="Tsomo N."/>
            <person name="Vallee D."/>
            <person name="Vassiliev H."/>
            <person name="Venkataraman V."/>
            <person name="Vinson J."/>
            <person name="Vo A."/>
            <person name="Wade C."/>
            <person name="Wang S."/>
            <person name="Wangchuk T."/>
            <person name="Wangdi T."/>
            <person name="Whittaker C."/>
            <person name="Wilkinson J."/>
            <person name="Wu Y."/>
            <person name="Wyman D."/>
            <person name="Yadav S."/>
            <person name="Yang S."/>
            <person name="Yang X."/>
            <person name="Yeager S."/>
            <person name="Yee E."/>
            <person name="Young G."/>
            <person name="Zainoun J."/>
            <person name="Zembeck L."/>
            <person name="Zimmer A."/>
            <person name="Zody M."/>
            <person name="Lander E."/>
        </authorList>
    </citation>
    <scope>NUCLEOTIDE SEQUENCE [LARGE SCALE GENOMIC DNA]</scope>
</reference>
<dbReference type="PROSITE" id="PS50275">
    <property type="entry name" value="SAC"/>
    <property type="match status" value="1"/>
</dbReference>
<dbReference type="GO" id="GO:0043813">
    <property type="term" value="F:phosphatidylinositol-3,5-bisphosphate 5-phosphatase activity"/>
    <property type="evidence" value="ECO:0007669"/>
    <property type="project" value="InterPro"/>
</dbReference>
<keyword evidence="6" id="KW-1185">Reference proteome</keyword>
<evidence type="ECO:0000256" key="1">
    <source>
        <dbReference type="ARBA" id="ARBA00004308"/>
    </source>
</evidence>
<dbReference type="InterPro" id="IPR043573">
    <property type="entry name" value="Fig4-like"/>
</dbReference>
<accession>H2YYI2</accession>
<sequence length="254" mass="30081">MIGSEFNIVQSKQYCFKIKWIQKVKVYKTHSNYYVIGSNNSETKFRILKIDRTEPLQLNITDDRVDYTASEISDILSRLQMGNNSTLMNKSQKRELPESYKGFGIVGFIRFMEGYYLILITKRSKVAEIGGHSIYKIEDTTMINIPNSSVKINHDEWRYLRSFQTVDLSSNFYFSYSYDLSNNLQHNFMLLHHSRDCCYNEFWYEQLLKVGPFLAFMEPCKRFIWNNYLLEGLQTADISDLWLLYVIHGHIDQN</sequence>
<dbReference type="InterPro" id="IPR002013">
    <property type="entry name" value="SAC_dom"/>
</dbReference>